<gene>
    <name evidence="2" type="ORF">B5K06_33950</name>
</gene>
<proteinExistence type="predicted"/>
<name>A0A370KDV9_9HYPH</name>
<dbReference type="InterPro" id="IPR025375">
    <property type="entry name" value="DUF4365"/>
</dbReference>
<dbReference type="RefSeq" id="WP_114716110.1">
    <property type="nucleotide sequence ID" value="NZ_KZ857272.1"/>
</dbReference>
<dbReference type="Pfam" id="PF14280">
    <property type="entry name" value="DUF4365"/>
    <property type="match status" value="1"/>
</dbReference>
<accession>A0A370KDV9</accession>
<comment type="caution">
    <text evidence="2">The sequence shown here is derived from an EMBL/GenBank/DDBJ whole genome shotgun (WGS) entry which is preliminary data.</text>
</comment>
<evidence type="ECO:0000313" key="2">
    <source>
        <dbReference type="EMBL" id="RDJ01435.1"/>
    </source>
</evidence>
<protein>
    <recommendedName>
        <fullName evidence="1">DUF4365 domain-containing protein</fullName>
    </recommendedName>
</protein>
<dbReference type="AlphaFoldDB" id="A0A370KDV9"/>
<sequence>MTKKPKKTKRTGRKKRVRNHVIADMSFHHIAYLVASCGFTAEGFQSDYGYDVSLYTFDAGGEFENGNIFVQLKATEVMAIDPTTGDVSFRIDKRDVEMWEDEIYPVYLVVFDVKLERAHAVYLQKYFQSSGICSSNMKYDSVVVQLPSQPLNVAAIHGWRDDKNAILTQIGAVRHV</sequence>
<feature type="domain" description="DUF4365" evidence="1">
    <location>
        <begin position="36"/>
        <end position="147"/>
    </location>
</feature>
<dbReference type="Proteomes" id="UP000254939">
    <property type="component" value="Unassembled WGS sequence"/>
</dbReference>
<dbReference type="EMBL" id="NAAC01000051">
    <property type="protein sequence ID" value="RDJ01435.1"/>
    <property type="molecule type" value="Genomic_DNA"/>
</dbReference>
<organism evidence="2 3">
    <name type="scientific">Rhizobium grahamii</name>
    <dbReference type="NCBI Taxonomy" id="1120045"/>
    <lineage>
        <taxon>Bacteria</taxon>
        <taxon>Pseudomonadati</taxon>
        <taxon>Pseudomonadota</taxon>
        <taxon>Alphaproteobacteria</taxon>
        <taxon>Hyphomicrobiales</taxon>
        <taxon>Rhizobiaceae</taxon>
        <taxon>Rhizobium/Agrobacterium group</taxon>
        <taxon>Rhizobium</taxon>
    </lineage>
</organism>
<reference evidence="2 3" key="1">
    <citation type="submission" date="2017-03" db="EMBL/GenBank/DDBJ databases">
        <title>Genome analysis of Rhizobial strains effectives or ineffectives for nitrogen fixation isolated from bean seeds.</title>
        <authorList>
            <person name="Peralta H."/>
            <person name="Aguilar-Vera A."/>
            <person name="Mora Y."/>
            <person name="Vargas-Lagunas C."/>
            <person name="Girard L."/>
            <person name="Mora J."/>
        </authorList>
    </citation>
    <scope>NUCLEOTIDE SEQUENCE [LARGE SCALE GENOMIC DNA]</scope>
    <source>
        <strain evidence="2 3">CCGM3</strain>
    </source>
</reference>
<evidence type="ECO:0000259" key="1">
    <source>
        <dbReference type="Pfam" id="PF14280"/>
    </source>
</evidence>
<dbReference type="OrthoDB" id="510669at2"/>
<evidence type="ECO:0000313" key="3">
    <source>
        <dbReference type="Proteomes" id="UP000254939"/>
    </source>
</evidence>